<dbReference type="Proteomes" id="UP001206089">
    <property type="component" value="Unassembled WGS sequence"/>
</dbReference>
<proteinExistence type="predicted"/>
<reference evidence="2" key="1">
    <citation type="submission" date="2022-07" db="EMBL/GenBank/DDBJ databases">
        <authorList>
            <person name="Peng Z."/>
        </authorList>
    </citation>
    <scope>NUCLEOTIDE SEQUENCE</scope>
    <source>
        <strain evidence="2">2022WUSS069</strain>
    </source>
</reference>
<dbReference type="InterPro" id="IPR014966">
    <property type="entry name" value="FRG-dom"/>
</dbReference>
<dbReference type="SMART" id="SM00901">
    <property type="entry name" value="FRG"/>
    <property type="match status" value="1"/>
</dbReference>
<name>A0AAW5LUJ9_STRSU</name>
<sequence>MKEVFYVKNLEEYITTIRELNSGTHTHKYWYRGQNNSLFGLTPGVFREAYVVEDKFGNKINPPRRANFYNPNGEKVIMLPANRLLSEFKKKVKDKICDIIEPQNDIQWLELAQHYGLPTLLLDWTTDPLVGLYFAISTVDTSIDYTEPTDKTLFDGENEYSEQIENCASVWVMNPLEVNKITFNDVFQSKVLNSQHDFGRIQEEQKYPIGTFCFEGMKGNPRIVRQSGNFTYTCHKITQTLDFLAAYQNELIKINIPYSSVKTILKDLNNLDLTDESIYFGRSVLDEVSSSIRDEILQEFYTSILREFDIR</sequence>
<gene>
    <name evidence="2" type="ORF">NQD44_05000</name>
</gene>
<organism evidence="2 3">
    <name type="scientific">Streptococcus suis</name>
    <dbReference type="NCBI Taxonomy" id="1307"/>
    <lineage>
        <taxon>Bacteria</taxon>
        <taxon>Bacillati</taxon>
        <taxon>Bacillota</taxon>
        <taxon>Bacilli</taxon>
        <taxon>Lactobacillales</taxon>
        <taxon>Streptococcaceae</taxon>
        <taxon>Streptococcus</taxon>
    </lineage>
</organism>
<comment type="caution">
    <text evidence="2">The sequence shown here is derived from an EMBL/GenBank/DDBJ whole genome shotgun (WGS) entry which is preliminary data.</text>
</comment>
<accession>A0AAW5LUJ9</accession>
<protein>
    <submittedName>
        <fullName evidence="2">FRG domain-containing protein</fullName>
    </submittedName>
</protein>
<dbReference type="AlphaFoldDB" id="A0AAW5LUJ9"/>
<dbReference type="RefSeq" id="WP_079271093.1">
    <property type="nucleotide sequence ID" value="NZ_JANJPK010000010.1"/>
</dbReference>
<dbReference type="EMBL" id="JANJPK010000010">
    <property type="protein sequence ID" value="MCR1232484.1"/>
    <property type="molecule type" value="Genomic_DNA"/>
</dbReference>
<feature type="domain" description="FRG" evidence="1">
    <location>
        <begin position="25"/>
        <end position="154"/>
    </location>
</feature>
<dbReference type="Pfam" id="PF08867">
    <property type="entry name" value="FRG"/>
    <property type="match status" value="1"/>
</dbReference>
<evidence type="ECO:0000313" key="3">
    <source>
        <dbReference type="Proteomes" id="UP001206089"/>
    </source>
</evidence>
<evidence type="ECO:0000313" key="2">
    <source>
        <dbReference type="EMBL" id="MCR1232484.1"/>
    </source>
</evidence>
<evidence type="ECO:0000259" key="1">
    <source>
        <dbReference type="SMART" id="SM00901"/>
    </source>
</evidence>